<dbReference type="NCBIfam" id="TIGR00421">
    <property type="entry name" value="ubiX_pad"/>
    <property type="match status" value="1"/>
</dbReference>
<sequence length="199" mass="21994">MCDKKIIVAVTGASGALYALHLIEQLKKRSCRVYVIMSQAAVITMKHEVADRRYIRQVLFAADGIFDNDNIGASPASGSFHYDALVVVPCSVNTIGMIHSNLAHNLIARTAAVARKERRQVILVPRETPVSAGTLKQLYELCLEGLDVCFAAPAFYSKPQSLDDIIDFMVFKIMNLLKIDNDLSPEWNSGCLHETEHSS</sequence>
<evidence type="ECO:0000313" key="7">
    <source>
        <dbReference type="Proteomes" id="UP000663452"/>
    </source>
</evidence>
<feature type="domain" description="Flavoprotein" evidence="5">
    <location>
        <begin position="4"/>
        <end position="171"/>
    </location>
</feature>
<dbReference type="Pfam" id="PF02441">
    <property type="entry name" value="Flavoprotein"/>
    <property type="match status" value="1"/>
</dbReference>
<dbReference type="Gene3D" id="3.40.50.1950">
    <property type="entry name" value="Flavin prenyltransferase-like"/>
    <property type="match status" value="1"/>
</dbReference>
<dbReference type="SUPFAM" id="SSF52507">
    <property type="entry name" value="Homo-oligomeric flavin-containing Cys decarboxylases, HFCD"/>
    <property type="match status" value="1"/>
</dbReference>
<accession>A0ABX7LC78</accession>
<keyword evidence="1" id="KW-0637">Prenyltransferase</keyword>
<proteinExistence type="predicted"/>
<dbReference type="InterPro" id="IPR004507">
    <property type="entry name" value="UbiX-like"/>
</dbReference>
<gene>
    <name evidence="6" type="ORF">JRJ22_24760</name>
</gene>
<evidence type="ECO:0000256" key="2">
    <source>
        <dbReference type="ARBA" id="ARBA00022630"/>
    </source>
</evidence>
<name>A0ABX7LC78_9BACL</name>
<evidence type="ECO:0000256" key="1">
    <source>
        <dbReference type="ARBA" id="ARBA00022602"/>
    </source>
</evidence>
<evidence type="ECO:0000259" key="5">
    <source>
        <dbReference type="Pfam" id="PF02441"/>
    </source>
</evidence>
<keyword evidence="3" id="KW-0288">FMN</keyword>
<keyword evidence="4" id="KW-0808">Transferase</keyword>
<keyword evidence="7" id="KW-1185">Reference proteome</keyword>
<keyword evidence="2" id="KW-0285">Flavoprotein</keyword>
<organism evidence="6 7">
    <name type="scientific">Paenibacillus tianjinensis</name>
    <dbReference type="NCBI Taxonomy" id="2810347"/>
    <lineage>
        <taxon>Bacteria</taxon>
        <taxon>Bacillati</taxon>
        <taxon>Bacillota</taxon>
        <taxon>Bacilli</taxon>
        <taxon>Bacillales</taxon>
        <taxon>Paenibacillaceae</taxon>
        <taxon>Paenibacillus</taxon>
    </lineage>
</organism>
<reference evidence="6 7" key="1">
    <citation type="submission" date="2021-02" db="EMBL/GenBank/DDBJ databases">
        <title>Paenibacillus tianjinensis sp. nov.</title>
        <authorList>
            <person name="Liu H."/>
        </authorList>
    </citation>
    <scope>NUCLEOTIDE SEQUENCE [LARGE SCALE GENOMIC DNA]</scope>
    <source>
        <strain evidence="6 7">TB2019</strain>
    </source>
</reference>
<protein>
    <submittedName>
        <fullName evidence="6">UbiX family flavin prenyltransferase</fullName>
    </submittedName>
</protein>
<evidence type="ECO:0000313" key="6">
    <source>
        <dbReference type="EMBL" id="QSF44384.1"/>
    </source>
</evidence>
<evidence type="ECO:0000256" key="3">
    <source>
        <dbReference type="ARBA" id="ARBA00022643"/>
    </source>
</evidence>
<dbReference type="InterPro" id="IPR003382">
    <property type="entry name" value="Flavoprotein"/>
</dbReference>
<evidence type="ECO:0000256" key="4">
    <source>
        <dbReference type="ARBA" id="ARBA00022679"/>
    </source>
</evidence>
<dbReference type="EMBL" id="CP070969">
    <property type="protein sequence ID" value="QSF44384.1"/>
    <property type="molecule type" value="Genomic_DNA"/>
</dbReference>
<dbReference type="RefSeq" id="WP_206101966.1">
    <property type="nucleotide sequence ID" value="NZ_CP070969.1"/>
</dbReference>
<dbReference type="InterPro" id="IPR036551">
    <property type="entry name" value="Flavin_trans-like"/>
</dbReference>
<dbReference type="Proteomes" id="UP000663452">
    <property type="component" value="Chromosome"/>
</dbReference>